<evidence type="ECO:0008006" key="3">
    <source>
        <dbReference type="Google" id="ProtNLM"/>
    </source>
</evidence>
<reference evidence="1 2" key="1">
    <citation type="submission" date="2024-06" db="EMBL/GenBank/DDBJ databases">
        <title>The Natural Products Discovery Center: Release of the First 8490 Sequenced Strains for Exploring Actinobacteria Biosynthetic Diversity.</title>
        <authorList>
            <person name="Kalkreuter E."/>
            <person name="Kautsar S.A."/>
            <person name="Yang D."/>
            <person name="Bader C.D."/>
            <person name="Teijaro C.N."/>
            <person name="Fluegel L."/>
            <person name="Davis C.M."/>
            <person name="Simpson J.R."/>
            <person name="Lauterbach L."/>
            <person name="Steele A.D."/>
            <person name="Gui C."/>
            <person name="Meng S."/>
            <person name="Li G."/>
            <person name="Viehrig K."/>
            <person name="Ye F."/>
            <person name="Su P."/>
            <person name="Kiefer A.F."/>
            <person name="Nichols A."/>
            <person name="Cepeda A.J."/>
            <person name="Yan W."/>
            <person name="Fan B."/>
            <person name="Jiang Y."/>
            <person name="Adhikari A."/>
            <person name="Zheng C.-J."/>
            <person name="Schuster L."/>
            <person name="Cowan T.M."/>
            <person name="Smanski M.J."/>
            <person name="Chevrette M.G."/>
            <person name="De Carvalho L.P.S."/>
            <person name="Shen B."/>
        </authorList>
    </citation>
    <scope>NUCLEOTIDE SEQUENCE [LARGE SCALE GENOMIC DNA]</scope>
    <source>
        <strain evidence="1 2">NPDC045705</strain>
    </source>
</reference>
<dbReference type="NCBIfam" id="NF047719">
    <property type="entry name" value="SCO6745_fam_HTH"/>
    <property type="match status" value="2"/>
</dbReference>
<proteinExistence type="predicted"/>
<gene>
    <name evidence="1" type="ORF">AB0A76_04390</name>
</gene>
<dbReference type="EMBL" id="JBEZAM010000003">
    <property type="protein sequence ID" value="MEU7292435.1"/>
    <property type="molecule type" value="Genomic_DNA"/>
</dbReference>
<name>A0ABV3CQF1_STREX</name>
<keyword evidence="2" id="KW-1185">Reference proteome</keyword>
<evidence type="ECO:0000313" key="2">
    <source>
        <dbReference type="Proteomes" id="UP001551210"/>
    </source>
</evidence>
<accession>A0ABV3CQF1</accession>
<comment type="caution">
    <text evidence="1">The sequence shown here is derived from an EMBL/GenBank/DDBJ whole genome shotgun (WGS) entry which is preliminary data.</text>
</comment>
<organism evidence="1 2">
    <name type="scientific">Streptomyces exfoliatus</name>
    <name type="common">Streptomyces hydrogenans</name>
    <dbReference type="NCBI Taxonomy" id="1905"/>
    <lineage>
        <taxon>Bacteria</taxon>
        <taxon>Bacillati</taxon>
        <taxon>Actinomycetota</taxon>
        <taxon>Actinomycetes</taxon>
        <taxon>Kitasatosporales</taxon>
        <taxon>Streptomycetaceae</taxon>
        <taxon>Streptomyces</taxon>
    </lineage>
</organism>
<dbReference type="Proteomes" id="UP001551210">
    <property type="component" value="Unassembled WGS sequence"/>
</dbReference>
<dbReference type="Pfam" id="PF21863">
    <property type="entry name" value="HTH_67"/>
    <property type="match status" value="2"/>
</dbReference>
<dbReference type="InterPro" id="IPR054058">
    <property type="entry name" value="HTH_67"/>
</dbReference>
<sequence>MGESVREEDAVEAVETGRVRQMWHLLEPLHALLYYSPEAFGEAAALGYDTAERWPAYFAWRAAPLGAAGPDRVASAFYSFSPAMVARYVPAAWETAGPAEVLAGRLRGVDRTYRALFGDLVDRPEFAEAAGLARRAAEAAVGSGVVTADAAVTSDVAVTAHVAVTADAASAPGPVGSGAVGSGLVGSGAVGRPLAAANAGLPWPEAPHLALWQAATILREHRGDGHVAALAATSLDPVEALVSFAAVGAAPEPVFASRGWSAAEWTAARERLGARGLVDPEGAATEAGRALRAEVERRTDELAAAPWTALGPDDTARLADLLGGPWLAAIGSGLLPAENTLGIGKV</sequence>
<evidence type="ECO:0000313" key="1">
    <source>
        <dbReference type="EMBL" id="MEU7292435.1"/>
    </source>
</evidence>
<protein>
    <recommendedName>
        <fullName evidence="3">SalK</fullName>
    </recommendedName>
</protein>